<dbReference type="KEGG" id="pmar:B0X71_03035"/>
<dbReference type="RefSeq" id="WP_077588057.1">
    <property type="nucleotide sequence ID" value="NZ_CP019640.1"/>
</dbReference>
<proteinExistence type="predicted"/>
<organism evidence="1 2">
    <name type="scientific">Planococcus lenghuensis</name>
    <dbReference type="NCBI Taxonomy" id="2213202"/>
    <lineage>
        <taxon>Bacteria</taxon>
        <taxon>Bacillati</taxon>
        <taxon>Bacillota</taxon>
        <taxon>Bacilli</taxon>
        <taxon>Bacillales</taxon>
        <taxon>Caryophanaceae</taxon>
        <taxon>Planococcus</taxon>
    </lineage>
</organism>
<gene>
    <name evidence="1" type="ORF">B0X71_03035</name>
</gene>
<evidence type="ECO:0000313" key="1">
    <source>
        <dbReference type="EMBL" id="AQQ52186.1"/>
    </source>
</evidence>
<dbReference type="EMBL" id="CP019640">
    <property type="protein sequence ID" value="AQQ52186.1"/>
    <property type="molecule type" value="Genomic_DNA"/>
</dbReference>
<sequence>MLLNMTGYEEHEPTLEELQQLYRELTEARGTFAPKPEELEEDDEAALLLESIAQCTPTDLESYAEAVELLVFLLTESGWHEDELEQLRLENLLSRANAAIPDKKRTRRAMLIQIKRIEDETADEELAG</sequence>
<dbReference type="OrthoDB" id="9945355at2"/>
<name>A0A1Q2KVP3_9BACL</name>
<evidence type="ECO:0000313" key="2">
    <source>
        <dbReference type="Proteomes" id="UP000188184"/>
    </source>
</evidence>
<protein>
    <submittedName>
        <fullName evidence="1">Uncharacterized protein</fullName>
    </submittedName>
</protein>
<reference evidence="1 2" key="1">
    <citation type="submission" date="2017-02" db="EMBL/GenBank/DDBJ databases">
        <title>The complete genomic sequence of a novel cold adapted crude oil-degrading bacterium Planococcus qaidamina Y42.</title>
        <authorList>
            <person name="Yang R."/>
        </authorList>
    </citation>
    <scope>NUCLEOTIDE SEQUENCE [LARGE SCALE GENOMIC DNA]</scope>
    <source>
        <strain evidence="1 2">Y42</strain>
    </source>
</reference>
<dbReference type="AlphaFoldDB" id="A0A1Q2KVP3"/>
<dbReference type="Proteomes" id="UP000188184">
    <property type="component" value="Chromosome"/>
</dbReference>
<accession>A0A1Q2KVP3</accession>
<keyword evidence="2" id="KW-1185">Reference proteome</keyword>